<evidence type="ECO:0000313" key="1">
    <source>
        <dbReference type="EMBL" id="TPE47876.1"/>
    </source>
</evidence>
<reference evidence="1 2" key="1">
    <citation type="submission" date="2019-06" db="EMBL/GenBank/DDBJ databases">
        <title>A novel bacterium of genus Amaricoccus, isolated from marine sediment.</title>
        <authorList>
            <person name="Huang H."/>
            <person name="Mo K."/>
            <person name="Hu Y."/>
        </authorList>
    </citation>
    <scope>NUCLEOTIDE SEQUENCE [LARGE SCALE GENOMIC DNA]</scope>
    <source>
        <strain evidence="1 2">HB172011</strain>
    </source>
</reference>
<keyword evidence="2" id="KW-1185">Reference proteome</keyword>
<organism evidence="1 2">
    <name type="scientific">Amaricoccus solimangrovi</name>
    <dbReference type="NCBI Taxonomy" id="2589815"/>
    <lineage>
        <taxon>Bacteria</taxon>
        <taxon>Pseudomonadati</taxon>
        <taxon>Pseudomonadota</taxon>
        <taxon>Alphaproteobacteria</taxon>
        <taxon>Rhodobacterales</taxon>
        <taxon>Paracoccaceae</taxon>
        <taxon>Amaricoccus</taxon>
    </lineage>
</organism>
<dbReference type="Proteomes" id="UP000319255">
    <property type="component" value="Unassembled WGS sequence"/>
</dbReference>
<dbReference type="AlphaFoldDB" id="A0A501WQ24"/>
<evidence type="ECO:0000313" key="2">
    <source>
        <dbReference type="Proteomes" id="UP000319255"/>
    </source>
</evidence>
<name>A0A501WQ24_9RHOB</name>
<dbReference type="RefSeq" id="WP_140455764.1">
    <property type="nucleotide sequence ID" value="NZ_VFRP01000027.1"/>
</dbReference>
<comment type="caution">
    <text evidence="1">The sequence shown here is derived from an EMBL/GenBank/DDBJ whole genome shotgun (WGS) entry which is preliminary data.</text>
</comment>
<dbReference type="EMBL" id="VFRP01000027">
    <property type="protein sequence ID" value="TPE47876.1"/>
    <property type="molecule type" value="Genomic_DNA"/>
</dbReference>
<sequence>MTEPLSSAAQMMEALSRYLETGFTPVLAPSLSIGFEVANVERFNASVVMADETRFEISTHLGCATVLEHCIASMETSGFLSSHTGLAAVLFGSAAETEELHRVLLHFAALFVQLHEFAHILCGHLKYCDAKGLLKRTGAGLRLDETGADGHSRKVEAGEIPSDWLKLIELEADSMAFEMLLGFSYEFLLAGDVFAEKLRREADPDRLSARMTHTLGEIAITAGAAVFYLLEMEREGRDAYPLPETRLLNILNAWVQKTLLPEGGGRGLVKVRLDDGLREALADRIVPSCFTAAQFGVACAEAYPELPATGRGRISFDEAALMDGFINGLLGEATKGASAGQRELAALQPRLAAFQLQLTRHPLGT</sequence>
<proteinExistence type="predicted"/>
<dbReference type="OrthoDB" id="9794834at2"/>
<protein>
    <submittedName>
        <fullName evidence="1">Uncharacterized protein</fullName>
    </submittedName>
</protein>
<gene>
    <name evidence="1" type="ORF">FJM51_19255</name>
</gene>
<accession>A0A501WQ24</accession>